<comment type="caution">
    <text evidence="16">The sequence shown here is derived from an EMBL/GenBank/DDBJ whole genome shotgun (WGS) entry which is preliminary data.</text>
</comment>
<dbReference type="Gene3D" id="3.30.1370.120">
    <property type="match status" value="2"/>
</dbReference>
<dbReference type="PROSITE" id="PS51257">
    <property type="entry name" value="PROKAR_LIPOPROTEIN"/>
    <property type="match status" value="1"/>
</dbReference>
<dbReference type="InterPro" id="IPR050810">
    <property type="entry name" value="Bact_Secretion_Sys_Channel"/>
</dbReference>
<dbReference type="PRINTS" id="PR00811">
    <property type="entry name" value="BCTERIALGSPD"/>
</dbReference>
<dbReference type="Proteomes" id="UP001431449">
    <property type="component" value="Unassembled WGS sequence"/>
</dbReference>
<comment type="similarity">
    <text evidence="2">Belongs to the bacterial secretin family. GSP D subfamily.</text>
</comment>
<organism evidence="16 17">
    <name type="scientific">Pseudomarimonas salicorniae</name>
    <dbReference type="NCBI Taxonomy" id="2933270"/>
    <lineage>
        <taxon>Bacteria</taxon>
        <taxon>Pseudomonadati</taxon>
        <taxon>Pseudomonadota</taxon>
        <taxon>Gammaproteobacteria</taxon>
        <taxon>Lysobacterales</taxon>
        <taxon>Lysobacteraceae</taxon>
        <taxon>Pseudomarimonas</taxon>
    </lineage>
</organism>
<evidence type="ECO:0000313" key="16">
    <source>
        <dbReference type="EMBL" id="MCK7594582.1"/>
    </source>
</evidence>
<keyword evidence="3 10" id="KW-0813">Transport</keyword>
<evidence type="ECO:0000259" key="14">
    <source>
        <dbReference type="Pfam" id="PF03958"/>
    </source>
</evidence>
<feature type="compositionally biased region" description="Gly residues" evidence="11">
    <location>
        <begin position="402"/>
        <end position="422"/>
    </location>
</feature>
<comment type="subcellular location">
    <subcellularLocation>
        <location evidence="1 10">Cell outer membrane</location>
    </subcellularLocation>
</comment>
<dbReference type="InterPro" id="IPR004846">
    <property type="entry name" value="T2SS/T3SS_dom"/>
</dbReference>
<keyword evidence="5" id="KW-0812">Transmembrane</keyword>
<evidence type="ECO:0000256" key="5">
    <source>
        <dbReference type="ARBA" id="ARBA00022692"/>
    </source>
</evidence>
<feature type="chain" id="PRO_5047332139" evidence="12">
    <location>
        <begin position="27"/>
        <end position="744"/>
    </location>
</feature>
<dbReference type="InterPro" id="IPR005644">
    <property type="entry name" value="NolW-like"/>
</dbReference>
<evidence type="ECO:0000256" key="12">
    <source>
        <dbReference type="SAM" id="SignalP"/>
    </source>
</evidence>
<evidence type="ECO:0000256" key="9">
    <source>
        <dbReference type="ARBA" id="ARBA00023237"/>
    </source>
</evidence>
<proteinExistence type="inferred from homology"/>
<dbReference type="Pfam" id="PF03958">
    <property type="entry name" value="Secretin_N"/>
    <property type="match status" value="2"/>
</dbReference>
<feature type="compositionally biased region" description="Gly residues" evidence="11">
    <location>
        <begin position="359"/>
        <end position="374"/>
    </location>
</feature>
<evidence type="ECO:0000256" key="7">
    <source>
        <dbReference type="ARBA" id="ARBA00022927"/>
    </source>
</evidence>
<dbReference type="PANTHER" id="PTHR30332">
    <property type="entry name" value="PROBABLE GENERAL SECRETION PATHWAY PROTEIN D"/>
    <property type="match status" value="1"/>
</dbReference>
<keyword evidence="4" id="KW-1134">Transmembrane beta strand</keyword>
<evidence type="ECO:0000256" key="3">
    <source>
        <dbReference type="ARBA" id="ARBA00022448"/>
    </source>
</evidence>
<feature type="signal peptide" evidence="12">
    <location>
        <begin position="1"/>
        <end position="26"/>
    </location>
</feature>
<feature type="domain" description="NolW-like" evidence="14">
    <location>
        <begin position="197"/>
        <end position="256"/>
    </location>
</feature>
<dbReference type="InterPro" id="IPR013356">
    <property type="entry name" value="T2SS_GspD"/>
</dbReference>
<sequence>MNHRVLVSTALALLLAACQSAPPKQADPFSGESYLSRAEQRSSAAEGQGMAEALGGEAAQPASADDERPIESKAPGSGSFINQQAAARVPPPAGNVGEVTFNFEGESLHAVVKTILGEILQQNYVIAPGVSGTVTFSTAKPLRGDQALSILEMLLRWNNATLVWQDGRYTILPIAQALPGNLTPRTGSASTARGYEVRAVPLQYISALEMEKVLKPYAKPEAIVNIDPARNMIVLGGTREELQNYLQTVEIFDVDWLAGMSVGMYSLQQTEAAKVVTELEKIFGEGGQTPISGMFRFIPLEGVNGVMVITPQPKYLATIEEWLQRFDLGSGEAGQRLYVYDVKNVKAVDLADTLNEVFGSGGGSRSGRSSGGVAPGLQPVRIGSAGSRNAGQPIRGGDAKQDGGGGAGAGAGGGDDSGGGRSSAGSLSIGGSEDVRISAVEEGNALLVRATAAQWESIRRVIERMDAVPLQVAIEAQIISVSLTDELQYGVRWFFENAITDQLFGEGARDLAANRRIWGDLAGSISNGSTSWTLVGPNIGALVNIVDKLTDVRVLSAPSLVVLNNKAASINSGTQIPVTTTSINLGTGGTNTPIASTQYVQTGITLNVTPRVNPGGLVFLEIDQEDSSAGAIPEGGGNPPISQSTIQTEIAVQSGETVLLGGLIKQTDSKGSSGFPGLSRIPLVGGLFGNQSRNVARQELLVLITPKVIAGPQDTRAITDEYKKQFRALTPLRRLLPTDDASTQ</sequence>
<accession>A0ABT0GKL4</accession>
<dbReference type="RefSeq" id="WP_248210088.1">
    <property type="nucleotide sequence ID" value="NZ_JALNMH010000010.1"/>
</dbReference>
<evidence type="ECO:0000256" key="1">
    <source>
        <dbReference type="ARBA" id="ARBA00004442"/>
    </source>
</evidence>
<dbReference type="NCBIfam" id="TIGR02517">
    <property type="entry name" value="type_II_gspD"/>
    <property type="match status" value="1"/>
</dbReference>
<evidence type="ECO:0000256" key="8">
    <source>
        <dbReference type="ARBA" id="ARBA00023136"/>
    </source>
</evidence>
<keyword evidence="9" id="KW-0998">Cell outer membrane</keyword>
<evidence type="ECO:0000313" key="17">
    <source>
        <dbReference type="Proteomes" id="UP001431449"/>
    </source>
</evidence>
<evidence type="ECO:0000256" key="6">
    <source>
        <dbReference type="ARBA" id="ARBA00022729"/>
    </source>
</evidence>
<keyword evidence="7" id="KW-0653">Protein transport</keyword>
<evidence type="ECO:0000256" key="11">
    <source>
        <dbReference type="SAM" id="MobiDB-lite"/>
    </source>
</evidence>
<dbReference type="EMBL" id="JALNMH010000010">
    <property type="protein sequence ID" value="MCK7594582.1"/>
    <property type="molecule type" value="Genomic_DNA"/>
</dbReference>
<dbReference type="Pfam" id="PF00263">
    <property type="entry name" value="Secretin"/>
    <property type="match status" value="1"/>
</dbReference>
<dbReference type="PANTHER" id="PTHR30332:SF25">
    <property type="entry name" value="SECRETIN XPSD"/>
    <property type="match status" value="1"/>
</dbReference>
<feature type="domain" description="NolW-like" evidence="14">
    <location>
        <begin position="339"/>
        <end position="467"/>
    </location>
</feature>
<dbReference type="InterPro" id="IPR049371">
    <property type="entry name" value="GspD-like_N0"/>
</dbReference>
<protein>
    <submittedName>
        <fullName evidence="16">Type II secretion system secretin GspD</fullName>
    </submittedName>
</protein>
<evidence type="ECO:0000259" key="15">
    <source>
        <dbReference type="Pfam" id="PF21305"/>
    </source>
</evidence>
<dbReference type="InterPro" id="IPR038591">
    <property type="entry name" value="NolW-like_sf"/>
</dbReference>
<dbReference type="Pfam" id="PF21305">
    <property type="entry name" value="type_II_gspD_N0"/>
    <property type="match status" value="1"/>
</dbReference>
<feature type="region of interest" description="Disordered" evidence="11">
    <location>
        <begin position="359"/>
        <end position="429"/>
    </location>
</feature>
<gene>
    <name evidence="16" type="primary">gspD</name>
    <name evidence="16" type="ORF">M0G41_12990</name>
</gene>
<keyword evidence="17" id="KW-1185">Reference proteome</keyword>
<feature type="domain" description="GspD-like N0" evidence="15">
    <location>
        <begin position="102"/>
        <end position="166"/>
    </location>
</feature>
<evidence type="ECO:0000259" key="13">
    <source>
        <dbReference type="Pfam" id="PF00263"/>
    </source>
</evidence>
<evidence type="ECO:0000256" key="4">
    <source>
        <dbReference type="ARBA" id="ARBA00022452"/>
    </source>
</evidence>
<evidence type="ECO:0000256" key="2">
    <source>
        <dbReference type="ARBA" id="ARBA00006980"/>
    </source>
</evidence>
<feature type="region of interest" description="Disordered" evidence="11">
    <location>
        <begin position="22"/>
        <end position="77"/>
    </location>
</feature>
<name>A0ABT0GKL4_9GAMM</name>
<feature type="domain" description="Type II/III secretion system secretin-like" evidence="13">
    <location>
        <begin position="549"/>
        <end position="709"/>
    </location>
</feature>
<evidence type="ECO:0000256" key="10">
    <source>
        <dbReference type="RuleBase" id="RU004004"/>
    </source>
</evidence>
<dbReference type="InterPro" id="IPR001775">
    <property type="entry name" value="GspD/PilQ"/>
</dbReference>
<keyword evidence="8" id="KW-0472">Membrane</keyword>
<keyword evidence="6 12" id="KW-0732">Signal</keyword>
<reference evidence="16" key="1">
    <citation type="submission" date="2022-04" db="EMBL/GenBank/DDBJ databases">
        <title>Lysobacter sp. CAU 1642 isolated from sea sand.</title>
        <authorList>
            <person name="Kim W."/>
        </authorList>
    </citation>
    <scope>NUCLEOTIDE SEQUENCE</scope>
    <source>
        <strain evidence="16">CAU 1642</strain>
    </source>
</reference>